<evidence type="ECO:0000313" key="2">
    <source>
        <dbReference type="EMBL" id="KAF2826607.1"/>
    </source>
</evidence>
<protein>
    <submittedName>
        <fullName evidence="2">Uncharacterized protein</fullName>
    </submittedName>
</protein>
<dbReference type="Proteomes" id="UP000799424">
    <property type="component" value="Unassembled WGS sequence"/>
</dbReference>
<dbReference type="EMBL" id="MU006225">
    <property type="protein sequence ID" value="KAF2826607.1"/>
    <property type="molecule type" value="Genomic_DNA"/>
</dbReference>
<evidence type="ECO:0000313" key="3">
    <source>
        <dbReference type="Proteomes" id="UP000799424"/>
    </source>
</evidence>
<dbReference type="AlphaFoldDB" id="A0A6A7A1M6"/>
<name>A0A6A7A1M6_9PLEO</name>
<feature type="region of interest" description="Disordered" evidence="1">
    <location>
        <begin position="173"/>
        <end position="199"/>
    </location>
</feature>
<sequence length="212" mass="24771">MITINSYQSVNIGMRIWTSLLSGLHCIFCVEVDNFSQLQRRQRISISLSRLAMIPEHSYRHCDDEERSLFEAARDMSDELQDLDSDDLTIINCISCTQAVRLWEDQFQFHLKPVNWMISEKLIPHALVERGVMTLLTKCSELTDTVKDQALVVNVLNVDDFEEYGNDDDQFSVAESEHTEDENEEDSDSDYVDEEGKTDDEYELWKDDWYCF</sequence>
<keyword evidence="3" id="KW-1185">Reference proteome</keyword>
<organism evidence="2 3">
    <name type="scientific">Ophiobolus disseminans</name>
    <dbReference type="NCBI Taxonomy" id="1469910"/>
    <lineage>
        <taxon>Eukaryota</taxon>
        <taxon>Fungi</taxon>
        <taxon>Dikarya</taxon>
        <taxon>Ascomycota</taxon>
        <taxon>Pezizomycotina</taxon>
        <taxon>Dothideomycetes</taxon>
        <taxon>Pleosporomycetidae</taxon>
        <taxon>Pleosporales</taxon>
        <taxon>Pleosporineae</taxon>
        <taxon>Phaeosphaeriaceae</taxon>
        <taxon>Ophiobolus</taxon>
    </lineage>
</organism>
<proteinExistence type="predicted"/>
<feature type="compositionally biased region" description="Acidic residues" evidence="1">
    <location>
        <begin position="178"/>
        <end position="199"/>
    </location>
</feature>
<reference evidence="2" key="1">
    <citation type="journal article" date="2020" name="Stud. Mycol.">
        <title>101 Dothideomycetes genomes: a test case for predicting lifestyles and emergence of pathogens.</title>
        <authorList>
            <person name="Haridas S."/>
            <person name="Albert R."/>
            <person name="Binder M."/>
            <person name="Bloem J."/>
            <person name="Labutti K."/>
            <person name="Salamov A."/>
            <person name="Andreopoulos B."/>
            <person name="Baker S."/>
            <person name="Barry K."/>
            <person name="Bills G."/>
            <person name="Bluhm B."/>
            <person name="Cannon C."/>
            <person name="Castanera R."/>
            <person name="Culley D."/>
            <person name="Daum C."/>
            <person name="Ezra D."/>
            <person name="Gonzalez J."/>
            <person name="Henrissat B."/>
            <person name="Kuo A."/>
            <person name="Liang C."/>
            <person name="Lipzen A."/>
            <person name="Lutzoni F."/>
            <person name="Magnuson J."/>
            <person name="Mondo S."/>
            <person name="Nolan M."/>
            <person name="Ohm R."/>
            <person name="Pangilinan J."/>
            <person name="Park H.-J."/>
            <person name="Ramirez L."/>
            <person name="Alfaro M."/>
            <person name="Sun H."/>
            <person name="Tritt A."/>
            <person name="Yoshinaga Y."/>
            <person name="Zwiers L.-H."/>
            <person name="Turgeon B."/>
            <person name="Goodwin S."/>
            <person name="Spatafora J."/>
            <person name="Crous P."/>
            <person name="Grigoriev I."/>
        </authorList>
    </citation>
    <scope>NUCLEOTIDE SEQUENCE</scope>
    <source>
        <strain evidence="2">CBS 113818</strain>
    </source>
</reference>
<evidence type="ECO:0000256" key="1">
    <source>
        <dbReference type="SAM" id="MobiDB-lite"/>
    </source>
</evidence>
<accession>A0A6A7A1M6</accession>
<gene>
    <name evidence="2" type="ORF">CC86DRAFT_405874</name>
</gene>